<dbReference type="EMBL" id="GL380071">
    <property type="protein sequence ID" value="EGT45158.1"/>
    <property type="molecule type" value="Genomic_DNA"/>
</dbReference>
<reference evidence="3" key="1">
    <citation type="submission" date="2011-07" db="EMBL/GenBank/DDBJ databases">
        <authorList>
            <consortium name="Caenorhabditis brenneri Sequencing and Analysis Consortium"/>
            <person name="Wilson R.K."/>
        </authorList>
    </citation>
    <scope>NUCLEOTIDE SEQUENCE [LARGE SCALE GENOMIC DNA]</scope>
    <source>
        <strain evidence="3">PB2801</strain>
    </source>
</reference>
<dbReference type="HOGENOM" id="CLU_1397447_0_0_1"/>
<protein>
    <submittedName>
        <fullName evidence="2">Uncharacterized protein</fullName>
    </submittedName>
</protein>
<gene>
    <name evidence="2" type="ORF">CAEBREN_03697</name>
</gene>
<dbReference type="InParanoid" id="G0P504"/>
<accession>G0P504</accession>
<feature type="compositionally biased region" description="Basic and acidic residues" evidence="1">
    <location>
        <begin position="181"/>
        <end position="195"/>
    </location>
</feature>
<feature type="region of interest" description="Disordered" evidence="1">
    <location>
        <begin position="173"/>
        <end position="195"/>
    </location>
</feature>
<organism evidence="3">
    <name type="scientific">Caenorhabditis brenneri</name>
    <name type="common">Nematode worm</name>
    <dbReference type="NCBI Taxonomy" id="135651"/>
    <lineage>
        <taxon>Eukaryota</taxon>
        <taxon>Metazoa</taxon>
        <taxon>Ecdysozoa</taxon>
        <taxon>Nematoda</taxon>
        <taxon>Chromadorea</taxon>
        <taxon>Rhabditida</taxon>
        <taxon>Rhabditina</taxon>
        <taxon>Rhabditomorpha</taxon>
        <taxon>Rhabditoidea</taxon>
        <taxon>Rhabditidae</taxon>
        <taxon>Peloderinae</taxon>
        <taxon>Caenorhabditis</taxon>
    </lineage>
</organism>
<dbReference type="AlphaFoldDB" id="G0P504"/>
<keyword evidence="3" id="KW-1185">Reference proteome</keyword>
<dbReference type="Proteomes" id="UP000008068">
    <property type="component" value="Unassembled WGS sequence"/>
</dbReference>
<proteinExistence type="predicted"/>
<evidence type="ECO:0000313" key="2">
    <source>
        <dbReference type="EMBL" id="EGT45158.1"/>
    </source>
</evidence>
<sequence length="195" mass="23295">MVNVPEKHRYSDESSFILENLNLANDLRFKILRKMSESETSDVGSDVESESEFIKRQTEQEKLFKDFCEWREKSEKAFDELFEKYRQRDGVESTLLQLSKMVKKKEKKLERREKTFAEMADGQRMEIAEIKDDIKMMGEIMKVKQSEKGQLDQEAKVLRKRWKDVCRHQNKLEEELNSVYEKPKRSEKNADENAK</sequence>
<evidence type="ECO:0000256" key="1">
    <source>
        <dbReference type="SAM" id="MobiDB-lite"/>
    </source>
</evidence>
<evidence type="ECO:0000313" key="3">
    <source>
        <dbReference type="Proteomes" id="UP000008068"/>
    </source>
</evidence>
<name>G0P504_CAEBE</name>